<accession>A0A5A8E047</accession>
<evidence type="ECO:0000313" key="3">
    <source>
        <dbReference type="Proteomes" id="UP000324907"/>
    </source>
</evidence>
<feature type="compositionally biased region" description="Basic and acidic residues" evidence="1">
    <location>
        <begin position="97"/>
        <end position="107"/>
    </location>
</feature>
<organism evidence="2 3">
    <name type="scientific">Cafeteria roenbergensis</name>
    <name type="common">Marine flagellate</name>
    <dbReference type="NCBI Taxonomy" id="33653"/>
    <lineage>
        <taxon>Eukaryota</taxon>
        <taxon>Sar</taxon>
        <taxon>Stramenopiles</taxon>
        <taxon>Bigyra</taxon>
        <taxon>Opalozoa</taxon>
        <taxon>Bicosoecida</taxon>
        <taxon>Cafeteriaceae</taxon>
        <taxon>Cafeteria</taxon>
    </lineage>
</organism>
<gene>
    <name evidence="2" type="ORF">FNF28_01310</name>
</gene>
<dbReference type="Proteomes" id="UP000324907">
    <property type="component" value="Unassembled WGS sequence"/>
</dbReference>
<reference evidence="2 3" key="1">
    <citation type="submission" date="2019-07" db="EMBL/GenBank/DDBJ databases">
        <title>Genomes of Cafeteria roenbergensis.</title>
        <authorList>
            <person name="Fischer M.G."/>
            <person name="Hackl T."/>
            <person name="Roman M."/>
        </authorList>
    </citation>
    <scope>NUCLEOTIDE SEQUENCE [LARGE SCALE GENOMIC DNA]</scope>
    <source>
        <strain evidence="2 3">RCC970-E3</strain>
    </source>
</reference>
<name>A0A5A8E047_CAFRO</name>
<dbReference type="EMBL" id="VLTL01000011">
    <property type="protein sequence ID" value="KAA0170768.1"/>
    <property type="molecule type" value="Genomic_DNA"/>
</dbReference>
<proteinExistence type="predicted"/>
<evidence type="ECO:0000313" key="2">
    <source>
        <dbReference type="EMBL" id="KAA0170768.1"/>
    </source>
</evidence>
<evidence type="ECO:0000256" key="1">
    <source>
        <dbReference type="SAM" id="MobiDB-lite"/>
    </source>
</evidence>
<protein>
    <submittedName>
        <fullName evidence="2">Uncharacterized protein</fullName>
    </submittedName>
</protein>
<comment type="caution">
    <text evidence="2">The sequence shown here is derived from an EMBL/GenBank/DDBJ whole genome shotgun (WGS) entry which is preliminary data.</text>
</comment>
<dbReference type="AlphaFoldDB" id="A0A5A8E047"/>
<feature type="region of interest" description="Disordered" evidence="1">
    <location>
        <begin position="93"/>
        <end position="114"/>
    </location>
</feature>
<sequence length="114" mass="11984">MTTAATQAPTSARASARALRFAAGSWWPSAGPFFTKNGALTGDLQPVPPMGADVFAACSLHAPGDFAKACFSGHSSSTWPPSWKRGAALPWPGLPRDAPRHPKRLELFRAPAGE</sequence>